<proteinExistence type="predicted"/>
<organism evidence="1 2">
    <name type="scientific">Aphis glycines</name>
    <name type="common">Soybean aphid</name>
    <dbReference type="NCBI Taxonomy" id="307491"/>
    <lineage>
        <taxon>Eukaryota</taxon>
        <taxon>Metazoa</taxon>
        <taxon>Ecdysozoa</taxon>
        <taxon>Arthropoda</taxon>
        <taxon>Hexapoda</taxon>
        <taxon>Insecta</taxon>
        <taxon>Pterygota</taxon>
        <taxon>Neoptera</taxon>
        <taxon>Paraneoptera</taxon>
        <taxon>Hemiptera</taxon>
        <taxon>Sternorrhyncha</taxon>
        <taxon>Aphidomorpha</taxon>
        <taxon>Aphidoidea</taxon>
        <taxon>Aphididae</taxon>
        <taxon>Aphidini</taxon>
        <taxon>Aphis</taxon>
        <taxon>Aphis</taxon>
    </lineage>
</organism>
<evidence type="ECO:0008006" key="3">
    <source>
        <dbReference type="Google" id="ProtNLM"/>
    </source>
</evidence>
<dbReference type="PANTHER" id="PTHR45786">
    <property type="entry name" value="DNA BINDING PROTEIN-LIKE"/>
    <property type="match status" value="1"/>
</dbReference>
<dbReference type="AlphaFoldDB" id="A0A6G0TVW0"/>
<dbReference type="Proteomes" id="UP000475862">
    <property type="component" value="Unassembled WGS sequence"/>
</dbReference>
<name>A0A6G0TVW0_APHGL</name>
<evidence type="ECO:0000313" key="1">
    <source>
        <dbReference type="EMBL" id="KAE9539567.1"/>
    </source>
</evidence>
<dbReference type="PANTHER" id="PTHR45786:SF74">
    <property type="entry name" value="ATP-DEPENDENT DNA HELICASE"/>
    <property type="match status" value="1"/>
</dbReference>
<protein>
    <recommendedName>
        <fullName evidence="3">Helitron helicase-like domain-containing protein</fullName>
    </recommendedName>
</protein>
<reference evidence="1 2" key="1">
    <citation type="submission" date="2019-08" db="EMBL/GenBank/DDBJ databases">
        <title>The genome of the soybean aphid Biotype 1, its phylome, world population structure and adaptation to the North American continent.</title>
        <authorList>
            <person name="Giordano R."/>
            <person name="Donthu R.K."/>
            <person name="Hernandez A.G."/>
            <person name="Wright C.L."/>
            <person name="Zimin A.V."/>
        </authorList>
    </citation>
    <scope>NUCLEOTIDE SEQUENCE [LARGE SCALE GENOMIC DNA]</scope>
    <source>
        <tissue evidence="1">Whole aphids</tissue>
    </source>
</reference>
<comment type="caution">
    <text evidence="1">The sequence shown here is derived from an EMBL/GenBank/DDBJ whole genome shotgun (WGS) entry which is preliminary data.</text>
</comment>
<dbReference type="EMBL" id="VYZN01000014">
    <property type="protein sequence ID" value="KAE9539567.1"/>
    <property type="molecule type" value="Genomic_DNA"/>
</dbReference>
<evidence type="ECO:0000313" key="2">
    <source>
        <dbReference type="Proteomes" id="UP000475862"/>
    </source>
</evidence>
<sequence>MYNRRQLNNTPERSQTLAQEQRNALSMKSAFNYQSEIDYLNIKALQVGRMTILCPKCHAKKWKDETHGLCYADGKVVLHQFEDLPDLIKSLIDTSHPLTKHFFDNSRRYNTLFQMTSFGANEIAEGNFMASFKIQGQVHHLIGSLLPEIGNNAKFLQIYFMSKSDQISIRTNMIPNLKRGLIESLQTVLRENYHLIQSYRSNLESRSFDELQNFKLIIHADRVPQDEHRGQYNASTIDEVSVLLVNEDKGPRDIVLHGWSGHLNRVSELNRSYDALQYPLMYTRGKDGYHINILKITKMQQKLSPACNFILIGLWLEKQV</sequence>
<keyword evidence="2" id="KW-1185">Reference proteome</keyword>
<gene>
    <name evidence="1" type="ORF">AGLY_004819</name>
</gene>
<accession>A0A6G0TVW0</accession>
<dbReference type="OrthoDB" id="10051381at2759"/>